<dbReference type="PATRIC" id="fig|1172190.3.peg.1987"/>
<organism evidence="2 3">
    <name type="scientific">Sulfurimonas hongkongensis</name>
    <dbReference type="NCBI Taxonomy" id="1172190"/>
    <lineage>
        <taxon>Bacteria</taxon>
        <taxon>Pseudomonadati</taxon>
        <taxon>Campylobacterota</taxon>
        <taxon>Epsilonproteobacteria</taxon>
        <taxon>Campylobacterales</taxon>
        <taxon>Sulfurimonadaceae</taxon>
        <taxon>Sulfurimonas</taxon>
    </lineage>
</organism>
<reference evidence="2 3" key="1">
    <citation type="submission" date="2013-07" db="EMBL/GenBank/DDBJ databases">
        <title>Sulfurimonas hongkongensis AST-10 Genome Sequencing.</title>
        <authorList>
            <person name="Cai L."/>
            <person name="Zhang T."/>
        </authorList>
    </citation>
    <scope>NUCLEOTIDE SEQUENCE [LARGE SCALE GENOMIC DNA]</scope>
    <source>
        <strain evidence="2 3">AST-10</strain>
    </source>
</reference>
<protein>
    <recommendedName>
        <fullName evidence="1">AMP-activated protein kinase glycogen-binding domain-containing protein</fullName>
    </recommendedName>
</protein>
<dbReference type="Proteomes" id="UP000015520">
    <property type="component" value="Unassembled WGS sequence"/>
</dbReference>
<dbReference type="Pfam" id="PF16561">
    <property type="entry name" value="AMPK1_CBM"/>
    <property type="match status" value="1"/>
</dbReference>
<dbReference type="SUPFAM" id="SSF81296">
    <property type="entry name" value="E set domains"/>
    <property type="match status" value="1"/>
</dbReference>
<comment type="caution">
    <text evidence="2">The sequence shown here is derived from an EMBL/GenBank/DDBJ whole genome shotgun (WGS) entry which is preliminary data.</text>
</comment>
<evidence type="ECO:0000259" key="1">
    <source>
        <dbReference type="Pfam" id="PF16561"/>
    </source>
</evidence>
<dbReference type="InterPro" id="IPR013783">
    <property type="entry name" value="Ig-like_fold"/>
</dbReference>
<dbReference type="InterPro" id="IPR032640">
    <property type="entry name" value="AMPK1_CBM"/>
</dbReference>
<proteinExistence type="predicted"/>
<evidence type="ECO:0000313" key="3">
    <source>
        <dbReference type="Proteomes" id="UP000015520"/>
    </source>
</evidence>
<sequence>MLKITKKGDKAWVTFSFLPESKGEVFLCGEWNGWQDEKMKVKKSGEYYLTKVLKCDESYEFGYKVDNRWSCDSQVESVESPFGSKNSLLKL</sequence>
<dbReference type="eggNOG" id="ENOG5030JZQ">
    <property type="taxonomic scope" value="Bacteria"/>
</dbReference>
<dbReference type="EMBL" id="AUPZ01000014">
    <property type="protein sequence ID" value="EQB34844.1"/>
    <property type="molecule type" value="Genomic_DNA"/>
</dbReference>
<dbReference type="OrthoDB" id="9811945at2"/>
<dbReference type="AlphaFoldDB" id="T0KDL2"/>
<dbReference type="Gene3D" id="2.60.40.10">
    <property type="entry name" value="Immunoglobulins"/>
    <property type="match status" value="1"/>
</dbReference>
<name>T0KDL2_9BACT</name>
<accession>T0KDL2</accession>
<gene>
    <name evidence="2" type="ORF">M947_10260</name>
</gene>
<dbReference type="RefSeq" id="WP_021288296.1">
    <property type="nucleotide sequence ID" value="NZ_AUPZ01000014.1"/>
</dbReference>
<evidence type="ECO:0000313" key="2">
    <source>
        <dbReference type="EMBL" id="EQB34844.1"/>
    </source>
</evidence>
<keyword evidence="3" id="KW-1185">Reference proteome</keyword>
<dbReference type="STRING" id="1172190.M947_10260"/>
<dbReference type="InterPro" id="IPR014756">
    <property type="entry name" value="Ig_E-set"/>
</dbReference>
<feature type="domain" description="AMP-activated protein kinase glycogen-binding" evidence="1">
    <location>
        <begin position="24"/>
        <end position="90"/>
    </location>
</feature>